<reference evidence="3" key="2">
    <citation type="submission" date="2020-09" db="EMBL/GenBank/DDBJ databases">
        <authorList>
            <person name="Sun Q."/>
            <person name="Ohkuma M."/>
        </authorList>
    </citation>
    <scope>NUCLEOTIDE SEQUENCE</scope>
    <source>
        <strain evidence="3">JCM 4633</strain>
    </source>
</reference>
<proteinExistence type="predicted"/>
<evidence type="ECO:0000256" key="1">
    <source>
        <dbReference type="SAM" id="MobiDB-lite"/>
    </source>
</evidence>
<evidence type="ECO:0000259" key="2">
    <source>
        <dbReference type="Pfam" id="PF03756"/>
    </source>
</evidence>
<feature type="domain" description="A-factor biosynthesis hotdog" evidence="2">
    <location>
        <begin position="34"/>
        <end position="107"/>
    </location>
</feature>
<sequence>MLGARRAVRKSPTRPVDTLPPRRRADLPVAPLAHRVRPENVFIGDAWWDQGRHLATTHQVHAGHPLDGRDAEQLIEAARQFATLAGHSAYGRPCHFTYILRALEADIPVGFPEGEVLLELLPMPSRRSRFDLRVRVFRTSAQGAVEEVGAVFFDAFIVSPCQYDGFRRRNSKQKGRRA</sequence>
<dbReference type="Proteomes" id="UP000646244">
    <property type="component" value="Unassembled WGS sequence"/>
</dbReference>
<dbReference type="RefSeq" id="WP_190111275.1">
    <property type="nucleotide sequence ID" value="NZ_BMVB01000014.1"/>
</dbReference>
<organism evidence="3 4">
    <name type="scientific">Streptomyces cinnamoneus</name>
    <name type="common">Streptoverticillium cinnamoneum</name>
    <dbReference type="NCBI Taxonomy" id="53446"/>
    <lineage>
        <taxon>Bacteria</taxon>
        <taxon>Bacillati</taxon>
        <taxon>Actinomycetota</taxon>
        <taxon>Actinomycetes</taxon>
        <taxon>Kitasatosporales</taxon>
        <taxon>Streptomycetaceae</taxon>
        <taxon>Streptomyces</taxon>
        <taxon>Streptomyces cinnamoneus group</taxon>
    </lineage>
</organism>
<evidence type="ECO:0000313" key="3">
    <source>
        <dbReference type="EMBL" id="GHC59638.1"/>
    </source>
</evidence>
<comment type="caution">
    <text evidence="3">The sequence shown here is derived from an EMBL/GenBank/DDBJ whole genome shotgun (WGS) entry which is preliminary data.</text>
</comment>
<dbReference type="EMBL" id="BMVB01000014">
    <property type="protein sequence ID" value="GHC59638.1"/>
    <property type="molecule type" value="Genomic_DNA"/>
</dbReference>
<gene>
    <name evidence="3" type="ORF">GCM10010507_40640</name>
</gene>
<protein>
    <recommendedName>
        <fullName evidence="2">A-factor biosynthesis hotdog domain-containing protein</fullName>
    </recommendedName>
</protein>
<dbReference type="AlphaFoldDB" id="A0A918TR46"/>
<name>A0A918TR46_STRCJ</name>
<dbReference type="InterPro" id="IPR005509">
    <property type="entry name" value="AfsA_hotdog_dom"/>
</dbReference>
<accession>A0A918TR46</accession>
<dbReference type="Pfam" id="PF03756">
    <property type="entry name" value="AfsA"/>
    <property type="match status" value="1"/>
</dbReference>
<feature type="region of interest" description="Disordered" evidence="1">
    <location>
        <begin position="1"/>
        <end position="23"/>
    </location>
</feature>
<feature type="compositionally biased region" description="Basic residues" evidence="1">
    <location>
        <begin position="1"/>
        <end position="12"/>
    </location>
</feature>
<reference evidence="3" key="1">
    <citation type="journal article" date="2014" name="Int. J. Syst. Evol. Microbiol.">
        <title>Complete genome sequence of Corynebacterium casei LMG S-19264T (=DSM 44701T), isolated from a smear-ripened cheese.</title>
        <authorList>
            <consortium name="US DOE Joint Genome Institute (JGI-PGF)"/>
            <person name="Walter F."/>
            <person name="Albersmeier A."/>
            <person name="Kalinowski J."/>
            <person name="Ruckert C."/>
        </authorList>
    </citation>
    <scope>NUCLEOTIDE SEQUENCE</scope>
    <source>
        <strain evidence="3">JCM 4633</strain>
    </source>
</reference>
<evidence type="ECO:0000313" key="4">
    <source>
        <dbReference type="Proteomes" id="UP000646244"/>
    </source>
</evidence>